<evidence type="ECO:0000256" key="4">
    <source>
        <dbReference type="ARBA" id="ARBA00022432"/>
    </source>
</evidence>
<evidence type="ECO:0000256" key="11">
    <source>
        <dbReference type="RuleBase" id="RU366059"/>
    </source>
</evidence>
<sequence length="296" mass="30570">MTLEELMNAPAPASQWVLDRDCQETGLDPEDIRAEMLRRIGEMRDSIQRGLQSEARSITGMVGWNAKGLWDAPDVLNAPLIRRVQAYAMAVNEENARMGRIVAAPTAGSAGTIPGALLGVADHLGIPDEKLVDPMILAAGVGKAISKRMFISGAAGGCQAEIGSSAAMAAAAVTELLGGTPRAAVHAASLALMNTIGLVCDPVGGYVEVPCVSRNAFYAVHAVSAAQLALAQLESFIPPDEVLGAMASVGRMMPAALRETADGGLAQTPTGLAVTARMEGKDDSDLPGGMVELPMA</sequence>
<dbReference type="Proteomes" id="UP000647587">
    <property type="component" value="Unassembled WGS sequence"/>
</dbReference>
<evidence type="ECO:0000256" key="5">
    <source>
        <dbReference type="ARBA" id="ARBA00022485"/>
    </source>
</evidence>
<evidence type="ECO:0000256" key="3">
    <source>
        <dbReference type="ARBA" id="ARBA00008636"/>
    </source>
</evidence>
<keyword evidence="9 11" id="KW-0456">Lyase</keyword>
<evidence type="ECO:0000256" key="1">
    <source>
        <dbReference type="ARBA" id="ARBA00001966"/>
    </source>
</evidence>
<protein>
    <recommendedName>
        <fullName evidence="11">L-serine dehydratase</fullName>
        <ecNumber evidence="11">4.3.1.17</ecNumber>
    </recommendedName>
</protein>
<comment type="catalytic activity">
    <reaction evidence="10 11">
        <text>L-serine = pyruvate + NH4(+)</text>
        <dbReference type="Rhea" id="RHEA:19169"/>
        <dbReference type="ChEBI" id="CHEBI:15361"/>
        <dbReference type="ChEBI" id="CHEBI:28938"/>
        <dbReference type="ChEBI" id="CHEBI:33384"/>
        <dbReference type="EC" id="4.3.1.17"/>
    </reaction>
</comment>
<evidence type="ECO:0000256" key="2">
    <source>
        <dbReference type="ARBA" id="ARBA00004742"/>
    </source>
</evidence>
<keyword evidence="8 11" id="KW-0411">Iron-sulfur</keyword>
<dbReference type="NCBIfam" id="TIGR00718">
    <property type="entry name" value="sda_alpha"/>
    <property type="match status" value="1"/>
</dbReference>
<evidence type="ECO:0000256" key="7">
    <source>
        <dbReference type="ARBA" id="ARBA00023004"/>
    </source>
</evidence>
<keyword evidence="5 11" id="KW-0004">4Fe-4S</keyword>
<gene>
    <name evidence="13" type="ORF">GCM10008955_06980</name>
</gene>
<accession>A0ABQ2EPC5</accession>
<evidence type="ECO:0000313" key="14">
    <source>
        <dbReference type="Proteomes" id="UP000647587"/>
    </source>
</evidence>
<dbReference type="PANTHER" id="PTHR30182">
    <property type="entry name" value="L-SERINE DEHYDRATASE"/>
    <property type="match status" value="1"/>
</dbReference>
<dbReference type="InterPro" id="IPR005130">
    <property type="entry name" value="Ser_deHydtase-like_asu"/>
</dbReference>
<evidence type="ECO:0000259" key="12">
    <source>
        <dbReference type="Pfam" id="PF03313"/>
    </source>
</evidence>
<evidence type="ECO:0000256" key="6">
    <source>
        <dbReference type="ARBA" id="ARBA00022723"/>
    </source>
</evidence>
<evidence type="ECO:0000256" key="10">
    <source>
        <dbReference type="ARBA" id="ARBA00049406"/>
    </source>
</evidence>
<comment type="similarity">
    <text evidence="3 11">Belongs to the iron-sulfur dependent L-serine dehydratase family.</text>
</comment>
<dbReference type="PANTHER" id="PTHR30182:SF1">
    <property type="entry name" value="L-SERINE DEHYDRATASE 1"/>
    <property type="match status" value="1"/>
</dbReference>
<feature type="domain" description="Serine dehydratase-like alpha subunit" evidence="12">
    <location>
        <begin position="15"/>
        <end position="266"/>
    </location>
</feature>
<comment type="caution">
    <text evidence="13">The sequence shown here is derived from an EMBL/GenBank/DDBJ whole genome shotgun (WGS) entry which is preliminary data.</text>
</comment>
<comment type="pathway">
    <text evidence="2">Carbohydrate biosynthesis; gluconeogenesis.</text>
</comment>
<dbReference type="InterPro" id="IPR051318">
    <property type="entry name" value="Fe-S_L-Ser"/>
</dbReference>
<keyword evidence="7 11" id="KW-0408">Iron</keyword>
<keyword evidence="6 11" id="KW-0479">Metal-binding</keyword>
<keyword evidence="14" id="KW-1185">Reference proteome</keyword>
<organism evidence="13 14">
    <name type="scientific">Deinococcus malanensis</name>
    <dbReference type="NCBI Taxonomy" id="1706855"/>
    <lineage>
        <taxon>Bacteria</taxon>
        <taxon>Thermotogati</taxon>
        <taxon>Deinococcota</taxon>
        <taxon>Deinococci</taxon>
        <taxon>Deinococcales</taxon>
        <taxon>Deinococcaceae</taxon>
        <taxon>Deinococcus</taxon>
    </lineage>
</organism>
<dbReference type="EMBL" id="BMPP01000002">
    <property type="protein sequence ID" value="GGK16167.1"/>
    <property type="molecule type" value="Genomic_DNA"/>
</dbReference>
<evidence type="ECO:0000256" key="8">
    <source>
        <dbReference type="ARBA" id="ARBA00023014"/>
    </source>
</evidence>
<reference evidence="14" key="1">
    <citation type="journal article" date="2019" name="Int. J. Syst. Evol. Microbiol.">
        <title>The Global Catalogue of Microorganisms (GCM) 10K type strain sequencing project: providing services to taxonomists for standard genome sequencing and annotation.</title>
        <authorList>
            <consortium name="The Broad Institute Genomics Platform"/>
            <consortium name="The Broad Institute Genome Sequencing Center for Infectious Disease"/>
            <person name="Wu L."/>
            <person name="Ma J."/>
        </authorList>
    </citation>
    <scope>NUCLEOTIDE SEQUENCE [LARGE SCALE GENOMIC DNA]</scope>
    <source>
        <strain evidence="14">JCM 30331</strain>
    </source>
</reference>
<name>A0ABQ2EPC5_9DEIO</name>
<comment type="cofactor">
    <cofactor evidence="1 11">
        <name>[4Fe-4S] cluster</name>
        <dbReference type="ChEBI" id="CHEBI:49883"/>
    </cofactor>
</comment>
<dbReference type="RefSeq" id="WP_189004583.1">
    <property type="nucleotide sequence ID" value="NZ_BMPP01000002.1"/>
</dbReference>
<proteinExistence type="inferred from homology"/>
<keyword evidence="4 11" id="KW-0312">Gluconeogenesis</keyword>
<dbReference type="InterPro" id="IPR004642">
    <property type="entry name" value="Ser_deHydtase_asu"/>
</dbReference>
<evidence type="ECO:0000256" key="9">
    <source>
        <dbReference type="ARBA" id="ARBA00023239"/>
    </source>
</evidence>
<dbReference type="Pfam" id="PF03313">
    <property type="entry name" value="SDH_alpha"/>
    <property type="match status" value="1"/>
</dbReference>
<evidence type="ECO:0000313" key="13">
    <source>
        <dbReference type="EMBL" id="GGK16167.1"/>
    </source>
</evidence>
<dbReference type="EC" id="4.3.1.17" evidence="11"/>